<dbReference type="InParanoid" id="A0A165E892"/>
<feature type="transmembrane region" description="Helical" evidence="1">
    <location>
        <begin position="59"/>
        <end position="83"/>
    </location>
</feature>
<keyword evidence="3" id="KW-1185">Reference proteome</keyword>
<sequence>MSSHAAAAVVQHWDSAGTQLAQGFYYALVVLGGMVLLPLVLLTLALSKGATPDSSLINFLLGFVFTAIGQALLSSVAGIVGVLRLFLTLPGRKAQSRSLNSTLAKVAMATAPPVVGVTFFVIQTSIVSRLGGPEILSRSLLVCTFSPAAPSLLLASADGAGVEHCVPRTAPGSQSWSELSYLKYSAGLVRCAETGLQVSCKPVSLGRYALKRSLSRSRRSGQRNLYVQCLSQRSLSLVQPSAYATSGFEAASV</sequence>
<protein>
    <submittedName>
        <fullName evidence="2">Uncharacterized protein</fullName>
    </submittedName>
</protein>
<evidence type="ECO:0000313" key="2">
    <source>
        <dbReference type="EMBL" id="KZV86291.1"/>
    </source>
</evidence>
<evidence type="ECO:0000256" key="1">
    <source>
        <dbReference type="SAM" id="Phobius"/>
    </source>
</evidence>
<feature type="transmembrane region" description="Helical" evidence="1">
    <location>
        <begin position="24"/>
        <end position="47"/>
    </location>
</feature>
<feature type="transmembrane region" description="Helical" evidence="1">
    <location>
        <begin position="103"/>
        <end position="122"/>
    </location>
</feature>
<name>A0A165E892_EXIGL</name>
<evidence type="ECO:0000313" key="3">
    <source>
        <dbReference type="Proteomes" id="UP000077266"/>
    </source>
</evidence>
<accession>A0A165E892</accession>
<proteinExistence type="predicted"/>
<gene>
    <name evidence="2" type="ORF">EXIGLDRAFT_698524</name>
</gene>
<keyword evidence="1" id="KW-1133">Transmembrane helix</keyword>
<dbReference type="AlphaFoldDB" id="A0A165E892"/>
<reference evidence="2 3" key="1">
    <citation type="journal article" date="2016" name="Mol. Biol. Evol.">
        <title>Comparative Genomics of Early-Diverging Mushroom-Forming Fungi Provides Insights into the Origins of Lignocellulose Decay Capabilities.</title>
        <authorList>
            <person name="Nagy L.G."/>
            <person name="Riley R."/>
            <person name="Tritt A."/>
            <person name="Adam C."/>
            <person name="Daum C."/>
            <person name="Floudas D."/>
            <person name="Sun H."/>
            <person name="Yadav J.S."/>
            <person name="Pangilinan J."/>
            <person name="Larsson K.H."/>
            <person name="Matsuura K."/>
            <person name="Barry K."/>
            <person name="Labutti K."/>
            <person name="Kuo R."/>
            <person name="Ohm R.A."/>
            <person name="Bhattacharya S.S."/>
            <person name="Shirouzu T."/>
            <person name="Yoshinaga Y."/>
            <person name="Martin F.M."/>
            <person name="Grigoriev I.V."/>
            <person name="Hibbett D.S."/>
        </authorList>
    </citation>
    <scope>NUCLEOTIDE SEQUENCE [LARGE SCALE GENOMIC DNA]</scope>
    <source>
        <strain evidence="2 3">HHB12029</strain>
    </source>
</reference>
<keyword evidence="1" id="KW-0812">Transmembrane</keyword>
<dbReference type="EMBL" id="KV426160">
    <property type="protein sequence ID" value="KZV86291.1"/>
    <property type="molecule type" value="Genomic_DNA"/>
</dbReference>
<dbReference type="Proteomes" id="UP000077266">
    <property type="component" value="Unassembled WGS sequence"/>
</dbReference>
<keyword evidence="1" id="KW-0472">Membrane</keyword>
<organism evidence="2 3">
    <name type="scientific">Exidia glandulosa HHB12029</name>
    <dbReference type="NCBI Taxonomy" id="1314781"/>
    <lineage>
        <taxon>Eukaryota</taxon>
        <taxon>Fungi</taxon>
        <taxon>Dikarya</taxon>
        <taxon>Basidiomycota</taxon>
        <taxon>Agaricomycotina</taxon>
        <taxon>Agaricomycetes</taxon>
        <taxon>Auriculariales</taxon>
        <taxon>Exidiaceae</taxon>
        <taxon>Exidia</taxon>
    </lineage>
</organism>